<dbReference type="InterPro" id="IPR028108">
    <property type="entry name" value="DUF4505"/>
</dbReference>
<gene>
    <name evidence="2" type="ORF">PYX00_006322</name>
</gene>
<sequence length="220" mass="26446">MYNFTRVIYPSRHLFSKNSKARWNTQTRTLYEQGQSPEKNIREYFYYIDHQGMLFMDDARIKNFTSCFKEKRFLVFFFKRIKLNDSGRYEKEFPYVSLCGRERNFIRCDDVPFVYTHIIPDPRDDRQYRFCYGYAGDELSEKFEAEKMIMLPKTGRVYHPAPERVGGIGLVKSSLAIEFSKSFQFDNGEYNPPTHFTWMNKKYTLVKWYNDLPPDEETTS</sequence>
<organism evidence="2">
    <name type="scientific">Menopon gallinae</name>
    <name type="common">poultry shaft louse</name>
    <dbReference type="NCBI Taxonomy" id="328185"/>
    <lineage>
        <taxon>Eukaryota</taxon>
        <taxon>Metazoa</taxon>
        <taxon>Ecdysozoa</taxon>
        <taxon>Arthropoda</taxon>
        <taxon>Hexapoda</taxon>
        <taxon>Insecta</taxon>
        <taxon>Pterygota</taxon>
        <taxon>Neoptera</taxon>
        <taxon>Paraneoptera</taxon>
        <taxon>Psocodea</taxon>
        <taxon>Troctomorpha</taxon>
        <taxon>Phthiraptera</taxon>
        <taxon>Amblycera</taxon>
        <taxon>Menoponidae</taxon>
        <taxon>Menopon</taxon>
    </lineage>
</organism>
<reference evidence="2" key="1">
    <citation type="journal article" date="2024" name="Gigascience">
        <title>Chromosome-level genome of the poultry shaft louse Menopon gallinae provides insight into the host-switching and adaptive evolution of parasitic lice.</title>
        <authorList>
            <person name="Xu Y."/>
            <person name="Ma L."/>
            <person name="Liu S."/>
            <person name="Liang Y."/>
            <person name="Liu Q."/>
            <person name="He Z."/>
            <person name="Tian L."/>
            <person name="Duan Y."/>
            <person name="Cai W."/>
            <person name="Li H."/>
            <person name="Song F."/>
        </authorList>
    </citation>
    <scope>NUCLEOTIDE SEQUENCE</scope>
    <source>
        <strain evidence="2">Cailab_2023a</strain>
    </source>
</reference>
<evidence type="ECO:0000256" key="1">
    <source>
        <dbReference type="ARBA" id="ARBA00006322"/>
    </source>
</evidence>
<dbReference type="Pfam" id="PF14956">
    <property type="entry name" value="DUF4505"/>
    <property type="match status" value="1"/>
</dbReference>
<accession>A0AAW2HVR3</accession>
<name>A0AAW2HVR3_9NEOP</name>
<dbReference type="AlphaFoldDB" id="A0AAW2HVR3"/>
<dbReference type="PANTHER" id="PTHR31449">
    <property type="entry name" value="UPF0598 PROTEIN C8ORF82"/>
    <property type="match status" value="1"/>
</dbReference>
<dbReference type="PANTHER" id="PTHR31449:SF3">
    <property type="entry name" value="UPF0598 PROTEIN C8ORF82"/>
    <property type="match status" value="1"/>
</dbReference>
<protein>
    <submittedName>
        <fullName evidence="2">Uncharacterized protein</fullName>
    </submittedName>
</protein>
<comment type="similarity">
    <text evidence="1">Belongs to the UPF0598 family.</text>
</comment>
<proteinExistence type="inferred from homology"/>
<evidence type="ECO:0000313" key="2">
    <source>
        <dbReference type="EMBL" id="KAL0273703.1"/>
    </source>
</evidence>
<dbReference type="EMBL" id="JARGDH010000003">
    <property type="protein sequence ID" value="KAL0273703.1"/>
    <property type="molecule type" value="Genomic_DNA"/>
</dbReference>
<comment type="caution">
    <text evidence="2">The sequence shown here is derived from an EMBL/GenBank/DDBJ whole genome shotgun (WGS) entry which is preliminary data.</text>
</comment>